<dbReference type="GO" id="GO:0003677">
    <property type="term" value="F:DNA binding"/>
    <property type="evidence" value="ECO:0007669"/>
    <property type="project" value="UniProtKB-KW"/>
</dbReference>
<feature type="region of interest" description="Disordered" evidence="1">
    <location>
        <begin position="49"/>
        <end position="69"/>
    </location>
</feature>
<dbReference type="AlphaFoldDB" id="A0AAV4XMB8"/>
<protein>
    <submittedName>
        <fullName evidence="2">Zinc finger homeobox protein 3</fullName>
    </submittedName>
</protein>
<name>A0AAV4XMB8_CAEEX</name>
<feature type="region of interest" description="Disordered" evidence="1">
    <location>
        <begin position="1"/>
        <end position="24"/>
    </location>
</feature>
<comment type="caution">
    <text evidence="2">The sequence shown here is derived from an EMBL/GenBank/DDBJ whole genome shotgun (WGS) entry which is preliminary data.</text>
</comment>
<keyword evidence="2" id="KW-0371">Homeobox</keyword>
<evidence type="ECO:0000256" key="1">
    <source>
        <dbReference type="SAM" id="MobiDB-lite"/>
    </source>
</evidence>
<accession>A0AAV4XMB8</accession>
<gene>
    <name evidence="2" type="primary">ZFHX3</name>
    <name evidence="2" type="ORF">CEXT_409901</name>
</gene>
<organism evidence="2 3">
    <name type="scientific">Caerostris extrusa</name>
    <name type="common">Bark spider</name>
    <name type="synonym">Caerostris bankana</name>
    <dbReference type="NCBI Taxonomy" id="172846"/>
    <lineage>
        <taxon>Eukaryota</taxon>
        <taxon>Metazoa</taxon>
        <taxon>Ecdysozoa</taxon>
        <taxon>Arthropoda</taxon>
        <taxon>Chelicerata</taxon>
        <taxon>Arachnida</taxon>
        <taxon>Araneae</taxon>
        <taxon>Araneomorphae</taxon>
        <taxon>Entelegynae</taxon>
        <taxon>Araneoidea</taxon>
        <taxon>Araneidae</taxon>
        <taxon>Caerostris</taxon>
    </lineage>
</organism>
<dbReference type="Proteomes" id="UP001054945">
    <property type="component" value="Unassembled WGS sequence"/>
</dbReference>
<dbReference type="EMBL" id="BPLR01000483">
    <property type="protein sequence ID" value="GIY95101.1"/>
    <property type="molecule type" value="Genomic_DNA"/>
</dbReference>
<keyword evidence="3" id="KW-1185">Reference proteome</keyword>
<evidence type="ECO:0000313" key="3">
    <source>
        <dbReference type="Proteomes" id="UP001054945"/>
    </source>
</evidence>
<reference evidence="2 3" key="1">
    <citation type="submission" date="2021-06" db="EMBL/GenBank/DDBJ databases">
        <title>Caerostris extrusa draft genome.</title>
        <authorList>
            <person name="Kono N."/>
            <person name="Arakawa K."/>
        </authorList>
    </citation>
    <scope>NUCLEOTIDE SEQUENCE [LARGE SCALE GENOMIC DNA]</scope>
</reference>
<evidence type="ECO:0000313" key="2">
    <source>
        <dbReference type="EMBL" id="GIY95101.1"/>
    </source>
</evidence>
<sequence length="69" mass="7395">MEQYKASLANNPLLSSGGGGVLDPQTTELLKKESIRESMEIVDEVVDLGADKESSPSRDMECDHSELGG</sequence>
<proteinExistence type="predicted"/>
<keyword evidence="2" id="KW-0238">DNA-binding</keyword>